<dbReference type="Proteomes" id="UP000681722">
    <property type="component" value="Unassembled WGS sequence"/>
</dbReference>
<gene>
    <name evidence="8" type="ORF">GPM918_LOCUS9640</name>
    <name evidence="9" type="ORF">SRO942_LOCUS9641</name>
</gene>
<feature type="transmembrane region" description="Helical" evidence="7">
    <location>
        <begin position="394"/>
        <end position="414"/>
    </location>
</feature>
<dbReference type="EMBL" id="CAJOBC010001810">
    <property type="protein sequence ID" value="CAF3700110.1"/>
    <property type="molecule type" value="Genomic_DNA"/>
</dbReference>
<evidence type="ECO:0000313" key="9">
    <source>
        <dbReference type="EMBL" id="CAF3700110.1"/>
    </source>
</evidence>
<dbReference type="InterPro" id="IPR008429">
    <property type="entry name" value="CLPTM1"/>
</dbReference>
<reference evidence="8" key="1">
    <citation type="submission" date="2021-02" db="EMBL/GenBank/DDBJ databases">
        <authorList>
            <person name="Nowell W R."/>
        </authorList>
    </citation>
    <scope>NUCLEOTIDE SEQUENCE</scope>
</reference>
<feature type="compositionally biased region" description="Polar residues" evidence="6">
    <location>
        <begin position="681"/>
        <end position="693"/>
    </location>
</feature>
<keyword evidence="4 7" id="KW-1133">Transmembrane helix</keyword>
<keyword evidence="5 7" id="KW-0472">Membrane</keyword>
<evidence type="ECO:0000256" key="5">
    <source>
        <dbReference type="ARBA" id="ARBA00023136"/>
    </source>
</evidence>
<dbReference type="Pfam" id="PF05602">
    <property type="entry name" value="CLPTM1"/>
    <property type="match status" value="2"/>
</dbReference>
<dbReference type="AlphaFoldDB" id="A0A814B1T3"/>
<evidence type="ECO:0000256" key="2">
    <source>
        <dbReference type="ARBA" id="ARBA00009310"/>
    </source>
</evidence>
<dbReference type="GO" id="GO:0016020">
    <property type="term" value="C:membrane"/>
    <property type="evidence" value="ECO:0007669"/>
    <property type="project" value="UniProtKB-SubCell"/>
</dbReference>
<sequence length="701" mass="81120">MLEENILAEYLVPGTMACIMSDNNASAEDTTIEQLPVQPTNSKTNIQTSNDTNNTVAIVQQEGNAVVTPTPQPAAAGAPVPAAPRRQSGWEIIKTVLFRMLMIYFVTRFFRRTPQNPVTNSTLTPSFDGSGAFTPGNIFPKGSKLDMYIYITEDQVYSFNQTKEPFWLLENLEYGNWKAGPNRDGTFTKYGQIPISETVQNNGSLYLHVFVTEHGYSPNPEDGDSYSKRYSFSKTKRLNKFKKKVYKKTKNLLTGNTEHDEEYQKKADDKIVELLSHWHPNMTINLLDDHSPWTKGSIPPPLDQYIEFDMLTGKYYPVLYLNDYWNLLSDYYPINNTMDTLNLTLVYSPLQLWKWQMYISQSLRQSWYGNLLGDDESDEDQDAMKRALIETNPYLLIITICVSIVHTVFEILAFKNDIQFWRTRKSLEGLSVRSIFFNIFQSAIVLLYVFDNDTNTMVRISVFVGILIELWKIPKILTFAKAFRYLSWALFPLVIGYAIYSLTYHEHKSWYSFVLSTIYGFLLTFGFIMMTPQLFINYKLKSVAHLPWRMMTYKALNTFIDDMFAFVIKMPTMYRIGCFRDDIIFFIYLYQRYIYPVDRRRTNEFGTSGENETGAPNLQQLEQGHSDLQQQPPSDSPSDVDSEYIIVPSPSSSQEVETLRHRKVSKSDEQTTNSDDEHQQTTDLNHTTDNNIVEDQHRKTD</sequence>
<dbReference type="Proteomes" id="UP000663829">
    <property type="component" value="Unassembled WGS sequence"/>
</dbReference>
<comment type="subcellular location">
    <subcellularLocation>
        <location evidence="1">Membrane</location>
        <topology evidence="1">Multi-pass membrane protein</topology>
    </subcellularLocation>
</comment>
<feature type="transmembrane region" description="Helical" evidence="7">
    <location>
        <begin position="485"/>
        <end position="504"/>
    </location>
</feature>
<feature type="compositionally biased region" description="Basic and acidic residues" evidence="6">
    <location>
        <begin position="665"/>
        <end position="680"/>
    </location>
</feature>
<feature type="region of interest" description="Disordered" evidence="6">
    <location>
        <begin position="624"/>
        <end position="701"/>
    </location>
</feature>
<feature type="transmembrane region" description="Helical" evidence="7">
    <location>
        <begin position="435"/>
        <end position="450"/>
    </location>
</feature>
<dbReference type="EMBL" id="CAJNOQ010001810">
    <property type="protein sequence ID" value="CAF0920798.1"/>
    <property type="molecule type" value="Genomic_DNA"/>
</dbReference>
<evidence type="ECO:0000256" key="4">
    <source>
        <dbReference type="ARBA" id="ARBA00022989"/>
    </source>
</evidence>
<dbReference type="OrthoDB" id="378564at2759"/>
<dbReference type="PANTHER" id="PTHR21347">
    <property type="entry name" value="CLEFT LIP AND PALATE ASSOCIATED TRANSMEMBRANE PROTEIN-RELATED"/>
    <property type="match status" value="1"/>
</dbReference>
<comment type="similarity">
    <text evidence="2">Belongs to the CLPTM1 family.</text>
</comment>
<organism evidence="8 10">
    <name type="scientific">Didymodactylos carnosus</name>
    <dbReference type="NCBI Taxonomy" id="1234261"/>
    <lineage>
        <taxon>Eukaryota</taxon>
        <taxon>Metazoa</taxon>
        <taxon>Spiralia</taxon>
        <taxon>Gnathifera</taxon>
        <taxon>Rotifera</taxon>
        <taxon>Eurotatoria</taxon>
        <taxon>Bdelloidea</taxon>
        <taxon>Philodinida</taxon>
        <taxon>Philodinidae</taxon>
        <taxon>Didymodactylos</taxon>
    </lineage>
</organism>
<keyword evidence="3 7" id="KW-0812">Transmembrane</keyword>
<evidence type="ECO:0000256" key="1">
    <source>
        <dbReference type="ARBA" id="ARBA00004141"/>
    </source>
</evidence>
<evidence type="ECO:0000313" key="10">
    <source>
        <dbReference type="Proteomes" id="UP000663829"/>
    </source>
</evidence>
<feature type="transmembrane region" description="Helical" evidence="7">
    <location>
        <begin position="510"/>
        <end position="531"/>
    </location>
</feature>
<name>A0A814B1T3_9BILA</name>
<proteinExistence type="inferred from homology"/>
<evidence type="ECO:0000256" key="3">
    <source>
        <dbReference type="ARBA" id="ARBA00022692"/>
    </source>
</evidence>
<evidence type="ECO:0000256" key="6">
    <source>
        <dbReference type="SAM" id="MobiDB-lite"/>
    </source>
</evidence>
<evidence type="ECO:0000313" key="8">
    <source>
        <dbReference type="EMBL" id="CAF0920798.1"/>
    </source>
</evidence>
<comment type="caution">
    <text evidence="8">The sequence shown here is derived from an EMBL/GenBank/DDBJ whole genome shotgun (WGS) entry which is preliminary data.</text>
</comment>
<keyword evidence="10" id="KW-1185">Reference proteome</keyword>
<feature type="compositionally biased region" description="Low complexity" evidence="6">
    <location>
        <begin position="626"/>
        <end position="639"/>
    </location>
</feature>
<accession>A0A814B1T3</accession>
<evidence type="ECO:0000256" key="7">
    <source>
        <dbReference type="SAM" id="Phobius"/>
    </source>
</evidence>
<dbReference type="GO" id="GO:0012505">
    <property type="term" value="C:endomembrane system"/>
    <property type="evidence" value="ECO:0007669"/>
    <property type="project" value="TreeGrafter"/>
</dbReference>
<protein>
    <recommendedName>
        <fullName evidence="11">Cleft lip and palate associated transmembrane protein</fullName>
    </recommendedName>
</protein>
<evidence type="ECO:0008006" key="11">
    <source>
        <dbReference type="Google" id="ProtNLM"/>
    </source>
</evidence>
<dbReference type="PANTHER" id="PTHR21347:SF14">
    <property type="entry name" value="LIPID SCRAMBLASE CLPTM1-RELATED"/>
    <property type="match status" value="1"/>
</dbReference>